<dbReference type="SMART" id="SM00342">
    <property type="entry name" value="HTH_ARAC"/>
    <property type="match status" value="1"/>
</dbReference>
<dbReference type="Gene3D" id="1.10.10.60">
    <property type="entry name" value="Homeodomain-like"/>
    <property type="match status" value="1"/>
</dbReference>
<feature type="domain" description="HTH araC/xylS-type" evidence="4">
    <location>
        <begin position="160"/>
        <end position="260"/>
    </location>
</feature>
<dbReference type="SUPFAM" id="SSF46689">
    <property type="entry name" value="Homeodomain-like"/>
    <property type="match status" value="1"/>
</dbReference>
<gene>
    <name evidence="5" type="ORF">AHMF7605_25940</name>
</gene>
<evidence type="ECO:0000256" key="2">
    <source>
        <dbReference type="ARBA" id="ARBA00023125"/>
    </source>
</evidence>
<dbReference type="RefSeq" id="WP_106932867.1">
    <property type="nucleotide sequence ID" value="NZ_PYFT01000001.1"/>
</dbReference>
<keyword evidence="1" id="KW-0805">Transcription regulation</keyword>
<dbReference type="Pfam" id="PF12833">
    <property type="entry name" value="HTH_18"/>
    <property type="match status" value="1"/>
</dbReference>
<dbReference type="Proteomes" id="UP000240357">
    <property type="component" value="Unassembled WGS sequence"/>
</dbReference>
<dbReference type="EMBL" id="PYFT01000001">
    <property type="protein sequence ID" value="PSR56691.1"/>
    <property type="molecule type" value="Genomic_DNA"/>
</dbReference>
<keyword evidence="6" id="KW-1185">Reference proteome</keyword>
<comment type="caution">
    <text evidence="5">The sequence shown here is derived from an EMBL/GenBank/DDBJ whole genome shotgun (WGS) entry which is preliminary data.</text>
</comment>
<dbReference type="GO" id="GO:0043565">
    <property type="term" value="F:sequence-specific DNA binding"/>
    <property type="evidence" value="ECO:0007669"/>
    <property type="project" value="InterPro"/>
</dbReference>
<dbReference type="GO" id="GO:0003700">
    <property type="term" value="F:DNA-binding transcription factor activity"/>
    <property type="evidence" value="ECO:0007669"/>
    <property type="project" value="InterPro"/>
</dbReference>
<reference evidence="5 6" key="1">
    <citation type="submission" date="2018-03" db="EMBL/GenBank/DDBJ databases">
        <title>Adhaeribacter sp. HMF7605 Genome sequencing and assembly.</title>
        <authorList>
            <person name="Kang H."/>
            <person name="Kang J."/>
            <person name="Cha I."/>
            <person name="Kim H."/>
            <person name="Joh K."/>
        </authorList>
    </citation>
    <scope>NUCLEOTIDE SEQUENCE [LARGE SCALE GENOMIC DNA]</scope>
    <source>
        <strain evidence="5 6">HMF7605</strain>
    </source>
</reference>
<keyword evidence="3" id="KW-0804">Transcription</keyword>
<sequence length="270" mass="30669">MIYYTLPPAPELARYVRFFWVLESEASVSQPYIHRSMADGCAELIFHYKGQFNELVAADKTEKSFTAGLHGPSQTFRRFAIEQGFGIFGVYLYPFALTQLFSIPAVEVKNQMPDMASLLGAEGKDLEDKIMTAPDNNTRRQLLSGFLQKKLSKNYIKQPPPVFASIQAIIQNKGLLSVNQLAEQASLSPRQFERTFKTHSGFSPKLFSRIIRFQAALNEYGNQQKSLTQISYACGYYDQSHFIHDFKEFSGHHPRLYFSGQSAESAYRDG</sequence>
<evidence type="ECO:0000259" key="4">
    <source>
        <dbReference type="PROSITE" id="PS01124"/>
    </source>
</evidence>
<name>A0A2T2YMG0_9BACT</name>
<dbReference type="PANTHER" id="PTHR46796:SF13">
    <property type="entry name" value="HTH-TYPE TRANSCRIPTIONAL ACTIVATOR RHAS"/>
    <property type="match status" value="1"/>
</dbReference>
<dbReference type="AlphaFoldDB" id="A0A2T2YMG0"/>
<evidence type="ECO:0000256" key="1">
    <source>
        <dbReference type="ARBA" id="ARBA00023015"/>
    </source>
</evidence>
<dbReference type="InterPro" id="IPR009057">
    <property type="entry name" value="Homeodomain-like_sf"/>
</dbReference>
<dbReference type="InterPro" id="IPR046532">
    <property type="entry name" value="DUF6597"/>
</dbReference>
<keyword evidence="2" id="KW-0238">DNA-binding</keyword>
<dbReference type="PANTHER" id="PTHR46796">
    <property type="entry name" value="HTH-TYPE TRANSCRIPTIONAL ACTIVATOR RHAS-RELATED"/>
    <property type="match status" value="1"/>
</dbReference>
<evidence type="ECO:0000256" key="3">
    <source>
        <dbReference type="ARBA" id="ARBA00023163"/>
    </source>
</evidence>
<dbReference type="InterPro" id="IPR050204">
    <property type="entry name" value="AraC_XylS_family_regulators"/>
</dbReference>
<protein>
    <submittedName>
        <fullName evidence="5">AraC family transcriptional regulator</fullName>
    </submittedName>
</protein>
<evidence type="ECO:0000313" key="6">
    <source>
        <dbReference type="Proteomes" id="UP000240357"/>
    </source>
</evidence>
<organism evidence="5 6">
    <name type="scientific">Adhaeribacter arboris</name>
    <dbReference type="NCBI Taxonomy" id="2072846"/>
    <lineage>
        <taxon>Bacteria</taxon>
        <taxon>Pseudomonadati</taxon>
        <taxon>Bacteroidota</taxon>
        <taxon>Cytophagia</taxon>
        <taxon>Cytophagales</taxon>
        <taxon>Hymenobacteraceae</taxon>
        <taxon>Adhaeribacter</taxon>
    </lineage>
</organism>
<dbReference type="PROSITE" id="PS01124">
    <property type="entry name" value="HTH_ARAC_FAMILY_2"/>
    <property type="match status" value="1"/>
</dbReference>
<dbReference type="InterPro" id="IPR018060">
    <property type="entry name" value="HTH_AraC"/>
</dbReference>
<evidence type="ECO:0000313" key="5">
    <source>
        <dbReference type="EMBL" id="PSR56691.1"/>
    </source>
</evidence>
<dbReference type="OrthoDB" id="635259at2"/>
<proteinExistence type="predicted"/>
<dbReference type="Pfam" id="PF20240">
    <property type="entry name" value="DUF6597"/>
    <property type="match status" value="1"/>
</dbReference>
<accession>A0A2T2YMG0</accession>